<dbReference type="SUPFAM" id="SSF48317">
    <property type="entry name" value="Acid phosphatase/Vanadium-dependent haloperoxidase"/>
    <property type="match status" value="1"/>
</dbReference>
<evidence type="ECO:0008006" key="3">
    <source>
        <dbReference type="Google" id="ProtNLM"/>
    </source>
</evidence>
<dbReference type="Proteomes" id="UP000199392">
    <property type="component" value="Unassembled WGS sequence"/>
</dbReference>
<dbReference type="InterPro" id="IPR036938">
    <property type="entry name" value="PAP2/HPO_sf"/>
</dbReference>
<dbReference type="GO" id="GO:0004601">
    <property type="term" value="F:peroxidase activity"/>
    <property type="evidence" value="ECO:0007669"/>
    <property type="project" value="InterPro"/>
</dbReference>
<evidence type="ECO:0000313" key="1">
    <source>
        <dbReference type="EMBL" id="SFS63381.1"/>
    </source>
</evidence>
<protein>
    <recommendedName>
        <fullName evidence="3">Bromoperoxidase</fullName>
    </recommendedName>
</protein>
<organism evidence="1 2">
    <name type="scientific">Alloyangia pacifica</name>
    <dbReference type="NCBI Taxonomy" id="311180"/>
    <lineage>
        <taxon>Bacteria</taxon>
        <taxon>Pseudomonadati</taxon>
        <taxon>Pseudomonadota</taxon>
        <taxon>Alphaproteobacteria</taxon>
        <taxon>Rhodobacterales</taxon>
        <taxon>Roseobacteraceae</taxon>
        <taxon>Alloyangia</taxon>
    </lineage>
</organism>
<dbReference type="InterPro" id="IPR016119">
    <property type="entry name" value="Br/Cl_peroxidase_C"/>
</dbReference>
<sequence length="497" mass="53792">MTDRTEMDRPKFRVITGGRRRGGAVAPCLMLPPPPDMGPSELAAEIAELYALALIRDVPFAALKDPHHAVWVDGSTRFTLHELLCEMRSLAWYDTRGGILSAQTVSDAALQRRAQRLNGEGQLTLNGLFRGVVPGQAAKGPLSLYHWIDRSAPEQREIAGAAPDAEAPMSAWVEWVARQSGAVLAMPTATADDLSPLATPRQLVARLQDSHPCRIHYNAALMLLARGTAFDPGLGAGLWPEGEDDPVTAQRVLALMTEAADRAFEAVMRRQARADRLSPPAVTAARLGGLLARSELRAEGGEQLREVADELQTYAPNLLHWITRLNRQSPNGLRGAMRYLLPDMSPDEIPPQPSDCALQVVVAGALSTLFKALFDTRPAPRLRMATDPEPGVDIGAEADRLAADIALSRTLSGAQLPAETHQNLRIGEALALQVLQGWMLTLGHGVSMDLVDFDGGALRLESHPRHAGDMAVALRRDGRPVRFPMVAERASVHLAVI</sequence>
<dbReference type="EMBL" id="FOZW01000003">
    <property type="protein sequence ID" value="SFS63381.1"/>
    <property type="molecule type" value="Genomic_DNA"/>
</dbReference>
<proteinExistence type="predicted"/>
<name>A0A1I6RF53_9RHOB</name>
<gene>
    <name evidence="1" type="ORF">SAMN04488050_10347</name>
</gene>
<accession>A0A1I6RF53</accession>
<evidence type="ECO:0000313" key="2">
    <source>
        <dbReference type="Proteomes" id="UP000199392"/>
    </source>
</evidence>
<dbReference type="RefSeq" id="WP_245696018.1">
    <property type="nucleotide sequence ID" value="NZ_FNCL01000003.1"/>
</dbReference>
<dbReference type="STRING" id="311180.SAMN04488050_10347"/>
<dbReference type="Gene3D" id="1.10.606.10">
    <property type="entry name" value="Vanadium-containing Chloroperoxidase, domain 2"/>
    <property type="match status" value="1"/>
</dbReference>
<keyword evidence="2" id="KW-1185">Reference proteome</keyword>
<reference evidence="2" key="1">
    <citation type="submission" date="2016-10" db="EMBL/GenBank/DDBJ databases">
        <authorList>
            <person name="Varghese N."/>
            <person name="Submissions S."/>
        </authorList>
    </citation>
    <scope>NUCLEOTIDE SEQUENCE [LARGE SCALE GENOMIC DNA]</scope>
    <source>
        <strain evidence="2">DSM 26894</strain>
    </source>
</reference>
<dbReference type="AlphaFoldDB" id="A0A1I6RF53"/>